<evidence type="ECO:0000259" key="8">
    <source>
        <dbReference type="PROSITE" id="PS50928"/>
    </source>
</evidence>
<dbReference type="InterPro" id="IPR035906">
    <property type="entry name" value="MetI-like_sf"/>
</dbReference>
<proteinExistence type="inferred from homology"/>
<keyword evidence="3" id="KW-1003">Cell membrane</keyword>
<evidence type="ECO:0000256" key="5">
    <source>
        <dbReference type="ARBA" id="ARBA00022989"/>
    </source>
</evidence>
<feature type="transmembrane region" description="Helical" evidence="7">
    <location>
        <begin position="91"/>
        <end position="113"/>
    </location>
</feature>
<evidence type="ECO:0000256" key="3">
    <source>
        <dbReference type="ARBA" id="ARBA00022475"/>
    </source>
</evidence>
<organism evidence="9 10">
    <name type="scientific">Thermostichus vulcanus str. 'Rupite'</name>
    <dbReference type="NCBI Taxonomy" id="2813851"/>
    <lineage>
        <taxon>Bacteria</taxon>
        <taxon>Bacillati</taxon>
        <taxon>Cyanobacteriota</taxon>
        <taxon>Cyanophyceae</taxon>
        <taxon>Thermostichales</taxon>
        <taxon>Thermostichaceae</taxon>
        <taxon>Thermostichus</taxon>
    </lineage>
</organism>
<feature type="transmembrane region" description="Helical" evidence="7">
    <location>
        <begin position="31"/>
        <end position="50"/>
    </location>
</feature>
<keyword evidence="6 7" id="KW-0472">Membrane</keyword>
<dbReference type="PROSITE" id="PS50928">
    <property type="entry name" value="ABC_TM1"/>
    <property type="match status" value="1"/>
</dbReference>
<name>A0ABT0C8J9_THEVL</name>
<feature type="transmembrane region" description="Helical" evidence="7">
    <location>
        <begin position="125"/>
        <end position="144"/>
    </location>
</feature>
<dbReference type="Proteomes" id="UP000830835">
    <property type="component" value="Unassembled WGS sequence"/>
</dbReference>
<evidence type="ECO:0000256" key="4">
    <source>
        <dbReference type="ARBA" id="ARBA00022692"/>
    </source>
</evidence>
<evidence type="ECO:0000256" key="6">
    <source>
        <dbReference type="ARBA" id="ARBA00023136"/>
    </source>
</evidence>
<comment type="caution">
    <text evidence="9">The sequence shown here is derived from an EMBL/GenBank/DDBJ whole genome shotgun (WGS) entry which is preliminary data.</text>
</comment>
<dbReference type="CDD" id="cd06261">
    <property type="entry name" value="TM_PBP2"/>
    <property type="match status" value="1"/>
</dbReference>
<evidence type="ECO:0000313" key="9">
    <source>
        <dbReference type="EMBL" id="MCJ2542117.1"/>
    </source>
</evidence>
<comment type="subcellular location">
    <subcellularLocation>
        <location evidence="1 7">Cell membrane</location>
        <topology evidence="1 7">Multi-pass membrane protein</topology>
    </subcellularLocation>
</comment>
<evidence type="ECO:0000313" key="10">
    <source>
        <dbReference type="Proteomes" id="UP000830835"/>
    </source>
</evidence>
<sequence>MLTAPVDSPPARPSLPPTVFWRIAEGIPRPLALLLMGLSVLVPFSLWWGLSVSGWVPPRFLPSPPLVWAALMRLWREGLLWNDTLASFGRVSSGFLLAAVVATPLGIAMGAFASIRALIEPISGIFRYMPAPAFTPLLIIYLGLDEAPKIGLIFIGTVFFNMLMIMDAVKFIPKELIEATYTLGGRRWQVLLQVITPYITPNILDAFRINMAASWNLVVVAELVAANEGLGKRIQLAQRFFRTEEIFACLIVLGLIGFLLDLLLRRLVRLTCRWAFL</sequence>
<gene>
    <name evidence="9" type="ORF">JX360_04210</name>
</gene>
<dbReference type="Pfam" id="PF00528">
    <property type="entry name" value="BPD_transp_1"/>
    <property type="match status" value="1"/>
</dbReference>
<feature type="domain" description="ABC transmembrane type-1" evidence="8">
    <location>
        <begin position="84"/>
        <end position="268"/>
    </location>
</feature>
<comment type="similarity">
    <text evidence="7">Belongs to the binding-protein-dependent transport system permease family.</text>
</comment>
<dbReference type="Gene3D" id="1.10.3720.10">
    <property type="entry name" value="MetI-like"/>
    <property type="match status" value="1"/>
</dbReference>
<evidence type="ECO:0000256" key="2">
    <source>
        <dbReference type="ARBA" id="ARBA00022448"/>
    </source>
</evidence>
<dbReference type="RefSeq" id="WP_244349345.1">
    <property type="nucleotide sequence ID" value="NZ_JAFIRA010000006.1"/>
</dbReference>
<reference evidence="9" key="1">
    <citation type="submission" date="2021-02" db="EMBL/GenBank/DDBJ databases">
        <title>The CRISPR/cas machinery reduction and long-range gene transfer in the hot spring cyanobacterium Synechococcus.</title>
        <authorList>
            <person name="Dvorak P."/>
            <person name="Jahodarova E."/>
            <person name="Hasler P."/>
            <person name="Poulickova A."/>
        </authorList>
    </citation>
    <scope>NUCLEOTIDE SEQUENCE</scope>
    <source>
        <strain evidence="9">Rupite</strain>
    </source>
</reference>
<keyword evidence="2 7" id="KW-0813">Transport</keyword>
<keyword evidence="4 7" id="KW-0812">Transmembrane</keyword>
<protein>
    <submittedName>
        <fullName evidence="9">ABC transporter permease</fullName>
    </submittedName>
</protein>
<accession>A0ABT0C8J9</accession>
<feature type="transmembrane region" description="Helical" evidence="7">
    <location>
        <begin position="246"/>
        <end position="264"/>
    </location>
</feature>
<dbReference type="SUPFAM" id="SSF161098">
    <property type="entry name" value="MetI-like"/>
    <property type="match status" value="1"/>
</dbReference>
<dbReference type="PANTHER" id="PTHR30151:SF0">
    <property type="entry name" value="ABC TRANSPORTER PERMEASE PROTEIN MJ0413-RELATED"/>
    <property type="match status" value="1"/>
</dbReference>
<keyword evidence="5 7" id="KW-1133">Transmembrane helix</keyword>
<dbReference type="EMBL" id="JAFIRA010000006">
    <property type="protein sequence ID" value="MCJ2542117.1"/>
    <property type="molecule type" value="Genomic_DNA"/>
</dbReference>
<feature type="transmembrane region" description="Helical" evidence="7">
    <location>
        <begin position="150"/>
        <end position="169"/>
    </location>
</feature>
<evidence type="ECO:0000256" key="1">
    <source>
        <dbReference type="ARBA" id="ARBA00004651"/>
    </source>
</evidence>
<dbReference type="PANTHER" id="PTHR30151">
    <property type="entry name" value="ALKANE SULFONATE ABC TRANSPORTER-RELATED, MEMBRANE SUBUNIT"/>
    <property type="match status" value="1"/>
</dbReference>
<keyword evidence="10" id="KW-1185">Reference proteome</keyword>
<evidence type="ECO:0000256" key="7">
    <source>
        <dbReference type="RuleBase" id="RU363032"/>
    </source>
</evidence>
<dbReference type="InterPro" id="IPR000515">
    <property type="entry name" value="MetI-like"/>
</dbReference>